<feature type="chain" id="PRO_5004159025" evidence="1">
    <location>
        <begin position="21"/>
        <end position="318"/>
    </location>
</feature>
<dbReference type="Proteomes" id="UP000001940">
    <property type="component" value="Chromosome II"/>
</dbReference>
<dbReference type="EMBL" id="BX284602">
    <property type="protein sequence ID" value="CCD73671.1"/>
    <property type="molecule type" value="Genomic_DNA"/>
</dbReference>
<dbReference type="InterPro" id="IPR006583">
    <property type="entry name" value="PAN-3_domain"/>
</dbReference>
<dbReference type="STRING" id="6239.W10G11.11.1"/>
<protein>
    <submittedName>
        <fullName evidence="3">PAN-3 domain-containing protein</fullName>
    </submittedName>
</protein>
<dbReference type="RefSeq" id="NP_494587.1">
    <property type="nucleotide sequence ID" value="NM_062186.2"/>
</dbReference>
<feature type="signal peptide" evidence="1">
    <location>
        <begin position="1"/>
        <end position="20"/>
    </location>
</feature>
<accession>O61212</accession>
<organism evidence="3 4">
    <name type="scientific">Caenorhabditis elegans</name>
    <dbReference type="NCBI Taxonomy" id="6239"/>
    <lineage>
        <taxon>Eukaryota</taxon>
        <taxon>Metazoa</taxon>
        <taxon>Ecdysozoa</taxon>
        <taxon>Nematoda</taxon>
        <taxon>Chromadorea</taxon>
        <taxon>Rhabditida</taxon>
        <taxon>Rhabditina</taxon>
        <taxon>Rhabditomorpha</taxon>
        <taxon>Rhabditoidea</taxon>
        <taxon>Rhabditidae</taxon>
        <taxon>Peloderinae</taxon>
        <taxon>Caenorhabditis</taxon>
    </lineage>
</organism>
<dbReference type="UCSC" id="W10G11.11">
    <property type="organism name" value="c. elegans"/>
</dbReference>
<dbReference type="PhylomeDB" id="O61212"/>
<keyword evidence="1" id="KW-0732">Signal</keyword>
<dbReference type="Gene3D" id="3.10.100.10">
    <property type="entry name" value="Mannose-Binding Protein A, subunit A"/>
    <property type="match status" value="1"/>
</dbReference>
<dbReference type="WormBase" id="W10G11.11">
    <property type="protein sequence ID" value="CE14820"/>
    <property type="gene ID" value="WBGene00021141"/>
    <property type="gene designation" value="clec-134"/>
</dbReference>
<dbReference type="SMART" id="SM00605">
    <property type="entry name" value="CW"/>
    <property type="match status" value="1"/>
</dbReference>
<name>O61212_CAEEL</name>
<dbReference type="PIR" id="F88102">
    <property type="entry name" value="F88102"/>
</dbReference>
<dbReference type="CDD" id="cd00037">
    <property type="entry name" value="CLECT"/>
    <property type="match status" value="1"/>
</dbReference>
<dbReference type="SMR" id="O61212"/>
<sequence>MRIFLNTVHLFALCAAAAIATEESTTPKPASWKFGTIAGEPDDYTNSTAVQVNNFKECIAKCSAIFDCIIASQKSKSEPCNLFLWNSVTKVKRAESGGEGQTAFRVFTEQPRCKLSMDELLNGKKYQIYKNDTEHYIWTINKTEDGWAMEYSKTILNNIIHCNDPDAYKYPGVRGCYKIVLPFKEDKKWESGMLSYPEAVGNCTLLGGDGLMTIPSSDFASQIKQNQNSTQSSTVYFIGLTRPDDSSNDNWVWTLPDLKIDSSPLPPWSFPPSLNVEAIWAENCALVSIEADPTKSLLHATLCQQWNRMSGYICHFAQ</sequence>
<dbReference type="PaxDb" id="6239-W10G11.11"/>
<dbReference type="AlphaFoldDB" id="O61212"/>
<dbReference type="PANTHER" id="PTHR47629">
    <property type="entry name" value="C-TYPE LECTIN-RELATED"/>
    <property type="match status" value="1"/>
</dbReference>
<evidence type="ECO:0000256" key="1">
    <source>
        <dbReference type="SAM" id="SignalP"/>
    </source>
</evidence>
<dbReference type="Pfam" id="PF08277">
    <property type="entry name" value="PAN_3"/>
    <property type="match status" value="1"/>
</dbReference>
<dbReference type="InterPro" id="IPR016187">
    <property type="entry name" value="CTDL_fold"/>
</dbReference>
<dbReference type="HOGENOM" id="CLU_047049_0_0_1"/>
<evidence type="ECO:0007829" key="6">
    <source>
        <dbReference type="PeptideAtlas" id="O61212"/>
    </source>
</evidence>
<dbReference type="InParanoid" id="O61212"/>
<dbReference type="InterPro" id="IPR016186">
    <property type="entry name" value="C-type_lectin-like/link_sf"/>
</dbReference>
<evidence type="ECO:0000313" key="3">
    <source>
        <dbReference type="EMBL" id="CCD73671.1"/>
    </source>
</evidence>
<dbReference type="PeptideAtlas" id="O61212"/>
<dbReference type="PANTHER" id="PTHR47629:SF3">
    <property type="entry name" value="PAN-3 DOMAIN-CONTAINING PROTEIN"/>
    <property type="match status" value="1"/>
</dbReference>
<proteinExistence type="evidence at protein level"/>
<dbReference type="Bgee" id="WBGene00021141">
    <property type="expression patterns" value="Expressed in adult organism"/>
</dbReference>
<evidence type="ECO:0000313" key="4">
    <source>
        <dbReference type="Proteomes" id="UP000001940"/>
    </source>
</evidence>
<evidence type="ECO:0000259" key="2">
    <source>
        <dbReference type="SMART" id="SM00605"/>
    </source>
</evidence>
<dbReference type="eggNOG" id="ENOG502TH1B">
    <property type="taxonomic scope" value="Eukaryota"/>
</dbReference>
<evidence type="ECO:0000313" key="5">
    <source>
        <dbReference type="WormBase" id="W10G11.11"/>
    </source>
</evidence>
<gene>
    <name evidence="3 5" type="primary">clec-134</name>
    <name evidence="3" type="ORF">CELE_W10G11.11</name>
    <name evidence="5" type="ORF">W10G11.11</name>
</gene>
<dbReference type="AGR" id="WB:WBGene00021141"/>
<dbReference type="KEGG" id="cel:CELE_W10G11.11"/>
<dbReference type="OrthoDB" id="10673537at2759"/>
<reference evidence="3 4" key="1">
    <citation type="journal article" date="1998" name="Science">
        <title>Genome sequence of the nematode C. elegans: a platform for investigating biology.</title>
        <authorList>
            <consortium name="The C. elegans sequencing consortium"/>
            <person name="Sulson J.E."/>
            <person name="Waterston R."/>
        </authorList>
    </citation>
    <scope>NUCLEOTIDE SEQUENCE [LARGE SCALE GENOMIC DNA]</scope>
    <source>
        <strain evidence="3 4">Bristol N2</strain>
    </source>
</reference>
<dbReference type="GeneID" id="189341"/>
<keyword evidence="6" id="KW-1267">Proteomics identification</keyword>
<dbReference type="CTD" id="189341"/>
<dbReference type="SUPFAM" id="SSF56436">
    <property type="entry name" value="C-type lectin-like"/>
    <property type="match status" value="1"/>
</dbReference>
<feature type="domain" description="PAN-3" evidence="2">
    <location>
        <begin position="9"/>
        <end position="147"/>
    </location>
</feature>
<keyword evidence="4" id="KW-1185">Reference proteome</keyword>